<dbReference type="EMBL" id="JWIR02000083">
    <property type="protein sequence ID" value="KKB34516.1"/>
    <property type="molecule type" value="Genomic_DNA"/>
</dbReference>
<keyword evidence="1" id="KW-0547">Nucleotide-binding</keyword>
<dbReference type="NCBIfam" id="TIGR02529">
    <property type="entry name" value="EutJ"/>
    <property type="match status" value="1"/>
</dbReference>
<dbReference type="Pfam" id="PF00012">
    <property type="entry name" value="HSP70"/>
    <property type="match status" value="1"/>
</dbReference>
<dbReference type="OrthoDB" id="306538at2"/>
<dbReference type="InterPro" id="IPR003494">
    <property type="entry name" value="SHS2_FtsA"/>
</dbReference>
<dbReference type="NCBIfam" id="NF011660">
    <property type="entry name" value="PRK15080.1"/>
    <property type="match status" value="1"/>
</dbReference>
<keyword evidence="6" id="KW-1185">Reference proteome</keyword>
<evidence type="ECO:0000313" key="5">
    <source>
        <dbReference type="EMBL" id="KKB34516.1"/>
    </source>
</evidence>
<dbReference type="InterPro" id="IPR013366">
    <property type="entry name" value="EutJ"/>
</dbReference>
<dbReference type="STRING" id="1221996.QY95_03867"/>
<sequence length="275" mass="29381">MTIDLVKVNDYIDTFAALIDEKKTNEYKGKLHVGVDLGTANIVLAVVDESGQPVAGALQPASVVRDGLVVDYVEAVEIVKELKGQVEGLLGTTLTHAATAVPPGTSVGNMKAFSNVVESAGMEMKRIVDEPTAAAAVLGISEGAVVDVGGGTTGISILKNNQVVYTADEPTGGTHMTLVLAGNYKLSFEEADKLKKDPNRQREVFPVIRPVIEKMASIVNRHVSRWDLDQIYVVGGASCFDEFEKVFYEEIGIDIIKPAHPLLITPLGIALHSTK</sequence>
<dbReference type="PANTHER" id="PTHR32432:SF3">
    <property type="entry name" value="ETHANOLAMINE UTILIZATION PROTEIN EUTJ"/>
    <property type="match status" value="1"/>
</dbReference>
<dbReference type="CDD" id="cd24047">
    <property type="entry name" value="ASKHA_NBD_EutJ"/>
    <property type="match status" value="1"/>
</dbReference>
<evidence type="ECO:0000259" key="4">
    <source>
        <dbReference type="SMART" id="SM00842"/>
    </source>
</evidence>
<accession>A0A0F5HWS2</accession>
<gene>
    <name evidence="5" type="ORF">QY95_03867</name>
</gene>
<proteinExistence type="predicted"/>
<dbReference type="GO" id="GO:0005524">
    <property type="term" value="F:ATP binding"/>
    <property type="evidence" value="ECO:0007669"/>
    <property type="project" value="UniProtKB-KW"/>
</dbReference>
<evidence type="ECO:0000256" key="1">
    <source>
        <dbReference type="ARBA" id="ARBA00022741"/>
    </source>
</evidence>
<dbReference type="GO" id="GO:0140662">
    <property type="term" value="F:ATP-dependent protein folding chaperone"/>
    <property type="evidence" value="ECO:0007669"/>
    <property type="project" value="InterPro"/>
</dbReference>
<keyword evidence="2" id="KW-0067">ATP-binding</keyword>
<dbReference type="InterPro" id="IPR013126">
    <property type="entry name" value="Hsp_70_fam"/>
</dbReference>
<dbReference type="RefSeq" id="WP_039235359.1">
    <property type="nucleotide sequence ID" value="NZ_JWIQ02000037.1"/>
</dbReference>
<reference evidence="5" key="1">
    <citation type="submission" date="2015-02" db="EMBL/GenBank/DDBJ databases">
        <title>Genome Assembly of Bacillaceae bacterium MTCC 8252.</title>
        <authorList>
            <person name="Verma A."/>
            <person name="Khatri I."/>
            <person name="Mual P."/>
            <person name="Subramanian S."/>
            <person name="Krishnamurthi S."/>
        </authorList>
    </citation>
    <scope>NUCLEOTIDE SEQUENCE [LARGE SCALE GENOMIC DNA]</scope>
    <source>
        <strain evidence="5">MTCC 8252</strain>
    </source>
</reference>
<name>A0A0F5HWS2_BACTR</name>
<dbReference type="SMART" id="SM00842">
    <property type="entry name" value="FtsA"/>
    <property type="match status" value="1"/>
</dbReference>
<dbReference type="GO" id="GO:0051301">
    <property type="term" value="P:cell division"/>
    <property type="evidence" value="ECO:0007669"/>
    <property type="project" value="InterPro"/>
</dbReference>
<protein>
    <submittedName>
        <fullName evidence="5">Ethanolamine utilization protein EutJ</fullName>
    </submittedName>
</protein>
<evidence type="ECO:0000256" key="2">
    <source>
        <dbReference type="ARBA" id="ARBA00022840"/>
    </source>
</evidence>
<dbReference type="InterPro" id="IPR050696">
    <property type="entry name" value="FtsA/MreB"/>
</dbReference>
<dbReference type="Proteomes" id="UP000031563">
    <property type="component" value="Unassembled WGS sequence"/>
</dbReference>
<accession>A0A0F5HMK7</accession>
<dbReference type="InterPro" id="IPR043129">
    <property type="entry name" value="ATPase_NBD"/>
</dbReference>
<dbReference type="SUPFAM" id="SSF53067">
    <property type="entry name" value="Actin-like ATPase domain"/>
    <property type="match status" value="1"/>
</dbReference>
<dbReference type="AlphaFoldDB" id="A0A0F5HWS2"/>
<comment type="caution">
    <text evidence="5">The sequence shown here is derived from an EMBL/GenBank/DDBJ whole genome shotgun (WGS) entry which is preliminary data.</text>
</comment>
<evidence type="ECO:0000256" key="3">
    <source>
        <dbReference type="ARBA" id="ARBA00023186"/>
    </source>
</evidence>
<dbReference type="PANTHER" id="PTHR32432">
    <property type="entry name" value="CELL DIVISION PROTEIN FTSA-RELATED"/>
    <property type="match status" value="1"/>
</dbReference>
<evidence type="ECO:0000313" key="6">
    <source>
        <dbReference type="Proteomes" id="UP000031563"/>
    </source>
</evidence>
<keyword evidence="3" id="KW-0143">Chaperone</keyword>
<feature type="domain" description="SHS2" evidence="4">
    <location>
        <begin position="32"/>
        <end position="138"/>
    </location>
</feature>
<organism evidence="5 6">
    <name type="scientific">Bacillus thermotolerans</name>
    <name type="common">Quasibacillus thermotolerans</name>
    <dbReference type="NCBI Taxonomy" id="1221996"/>
    <lineage>
        <taxon>Bacteria</taxon>
        <taxon>Bacillati</taxon>
        <taxon>Bacillota</taxon>
        <taxon>Bacilli</taxon>
        <taxon>Bacillales</taxon>
        <taxon>Bacillaceae</taxon>
        <taxon>Bacillus</taxon>
    </lineage>
</organism>
<dbReference type="Gene3D" id="3.30.420.40">
    <property type="match status" value="2"/>
</dbReference>